<evidence type="ECO:0000256" key="1">
    <source>
        <dbReference type="SAM" id="MobiDB-lite"/>
    </source>
</evidence>
<keyword evidence="3" id="KW-1185">Reference proteome</keyword>
<feature type="non-terminal residue" evidence="2">
    <location>
        <position position="47"/>
    </location>
</feature>
<sequence>MNDSEDRSRVVAPKTPHVSVKRLRGRPKRHVHPLDTNHFQQTTNLVA</sequence>
<evidence type="ECO:0000313" key="2">
    <source>
        <dbReference type="EMBL" id="CAD7639275.1"/>
    </source>
</evidence>
<organism evidence="2">
    <name type="scientific">Oppiella nova</name>
    <dbReference type="NCBI Taxonomy" id="334625"/>
    <lineage>
        <taxon>Eukaryota</taxon>
        <taxon>Metazoa</taxon>
        <taxon>Ecdysozoa</taxon>
        <taxon>Arthropoda</taxon>
        <taxon>Chelicerata</taxon>
        <taxon>Arachnida</taxon>
        <taxon>Acari</taxon>
        <taxon>Acariformes</taxon>
        <taxon>Sarcoptiformes</taxon>
        <taxon>Oribatida</taxon>
        <taxon>Brachypylina</taxon>
        <taxon>Oppioidea</taxon>
        <taxon>Oppiidae</taxon>
        <taxon>Oppiella</taxon>
    </lineage>
</organism>
<name>A0A7R9QAZ6_9ACAR</name>
<feature type="compositionally biased region" description="Polar residues" evidence="1">
    <location>
        <begin position="37"/>
        <end position="47"/>
    </location>
</feature>
<feature type="region of interest" description="Disordered" evidence="1">
    <location>
        <begin position="21"/>
        <end position="47"/>
    </location>
</feature>
<feature type="compositionally biased region" description="Basic residues" evidence="1">
    <location>
        <begin position="21"/>
        <end position="31"/>
    </location>
</feature>
<dbReference type="EMBL" id="CAJPVJ010000385">
    <property type="protein sequence ID" value="CAG2162290.1"/>
    <property type="molecule type" value="Genomic_DNA"/>
</dbReference>
<gene>
    <name evidence="2" type="ORF">ONB1V03_LOCUS1888</name>
</gene>
<reference evidence="2" key="1">
    <citation type="submission" date="2020-11" db="EMBL/GenBank/DDBJ databases">
        <authorList>
            <person name="Tran Van P."/>
        </authorList>
    </citation>
    <scope>NUCLEOTIDE SEQUENCE</scope>
</reference>
<dbReference type="EMBL" id="OC915210">
    <property type="protein sequence ID" value="CAD7639275.1"/>
    <property type="molecule type" value="Genomic_DNA"/>
</dbReference>
<protein>
    <submittedName>
        <fullName evidence="2">Uncharacterized protein</fullName>
    </submittedName>
</protein>
<dbReference type="AlphaFoldDB" id="A0A7R9QAZ6"/>
<proteinExistence type="predicted"/>
<accession>A0A7R9QAZ6</accession>
<dbReference type="Proteomes" id="UP000728032">
    <property type="component" value="Unassembled WGS sequence"/>
</dbReference>
<evidence type="ECO:0000313" key="3">
    <source>
        <dbReference type="Proteomes" id="UP000728032"/>
    </source>
</evidence>